<feature type="region of interest" description="Disordered" evidence="10">
    <location>
        <begin position="131"/>
        <end position="185"/>
    </location>
</feature>
<feature type="domain" description="HMG box" evidence="11">
    <location>
        <begin position="187"/>
        <end position="255"/>
    </location>
</feature>
<comment type="similarity">
    <text evidence="2">Belongs to the TCF/LEF family.</text>
</comment>
<dbReference type="GO" id="GO:0000785">
    <property type="term" value="C:chromatin"/>
    <property type="evidence" value="ECO:0007669"/>
    <property type="project" value="TreeGrafter"/>
</dbReference>
<feature type="compositionally biased region" description="Basic and acidic residues" evidence="10">
    <location>
        <begin position="269"/>
        <end position="278"/>
    </location>
</feature>
<dbReference type="AlphaFoldDB" id="A0AAZ1XVK1"/>
<evidence type="ECO:0000259" key="11">
    <source>
        <dbReference type="PROSITE" id="PS50118"/>
    </source>
</evidence>
<keyword evidence="5 9" id="KW-0238">DNA-binding</keyword>
<dbReference type="InterPro" id="IPR036910">
    <property type="entry name" value="HMG_box_dom_sf"/>
</dbReference>
<proteinExistence type="inferred from homology"/>
<dbReference type="Gene3D" id="1.10.30.10">
    <property type="entry name" value="High mobility group box domain"/>
    <property type="match status" value="1"/>
</dbReference>
<feature type="compositionally biased region" description="Polar residues" evidence="10">
    <location>
        <begin position="137"/>
        <end position="146"/>
    </location>
</feature>
<dbReference type="SMART" id="SM00398">
    <property type="entry name" value="HMG"/>
    <property type="match status" value="1"/>
</dbReference>
<evidence type="ECO:0000256" key="7">
    <source>
        <dbReference type="ARBA" id="ARBA00023163"/>
    </source>
</evidence>
<keyword evidence="8 9" id="KW-0539">Nucleus</keyword>
<dbReference type="GO" id="GO:0060070">
    <property type="term" value="P:canonical Wnt signaling pathway"/>
    <property type="evidence" value="ECO:0007669"/>
    <property type="project" value="TreeGrafter"/>
</dbReference>
<dbReference type="PANTHER" id="PTHR10373:SF38">
    <property type="entry name" value="PROTEIN PANGOLIN, ISOFORM J"/>
    <property type="match status" value="1"/>
</dbReference>
<feature type="DNA-binding region" description="HMG box" evidence="9">
    <location>
        <begin position="187"/>
        <end position="255"/>
    </location>
</feature>
<evidence type="ECO:0000256" key="9">
    <source>
        <dbReference type="PROSITE-ProRule" id="PRU00267"/>
    </source>
</evidence>
<dbReference type="PROSITE" id="PS50118">
    <property type="entry name" value="HMG_BOX_2"/>
    <property type="match status" value="1"/>
</dbReference>
<evidence type="ECO:0000256" key="5">
    <source>
        <dbReference type="ARBA" id="ARBA00023125"/>
    </source>
</evidence>
<dbReference type="GO" id="GO:1990907">
    <property type="term" value="C:beta-catenin-TCF complex"/>
    <property type="evidence" value="ECO:0007669"/>
    <property type="project" value="TreeGrafter"/>
</dbReference>
<dbReference type="Ensembl" id="ENSOABT00000066568.1">
    <property type="protein sequence ID" value="ENSOABP00000071593.1"/>
    <property type="gene ID" value="ENSOABG00000028449.1"/>
</dbReference>
<protein>
    <recommendedName>
        <fullName evidence="11">HMG box domain-containing protein</fullName>
    </recommendedName>
</protein>
<feature type="compositionally biased region" description="Pro residues" evidence="10">
    <location>
        <begin position="52"/>
        <end position="64"/>
    </location>
</feature>
<dbReference type="PANTHER" id="PTHR10373">
    <property type="entry name" value="TRANSCRIPTION FACTOR 7 FAMILY MEMBER"/>
    <property type="match status" value="1"/>
</dbReference>
<feature type="region of interest" description="Disordered" evidence="10">
    <location>
        <begin position="242"/>
        <end position="301"/>
    </location>
</feature>
<evidence type="ECO:0000256" key="8">
    <source>
        <dbReference type="ARBA" id="ARBA00023242"/>
    </source>
</evidence>
<organism evidence="12 13">
    <name type="scientific">Oreochromis aureus</name>
    <name type="common">Israeli tilapia</name>
    <name type="synonym">Chromis aureus</name>
    <dbReference type="NCBI Taxonomy" id="47969"/>
    <lineage>
        <taxon>Eukaryota</taxon>
        <taxon>Metazoa</taxon>
        <taxon>Chordata</taxon>
        <taxon>Craniata</taxon>
        <taxon>Vertebrata</taxon>
        <taxon>Euteleostomi</taxon>
        <taxon>Actinopterygii</taxon>
        <taxon>Neopterygii</taxon>
        <taxon>Teleostei</taxon>
        <taxon>Neoteleostei</taxon>
        <taxon>Acanthomorphata</taxon>
        <taxon>Ovalentaria</taxon>
        <taxon>Cichlomorphae</taxon>
        <taxon>Cichliformes</taxon>
        <taxon>Cichlidae</taxon>
        <taxon>African cichlids</taxon>
        <taxon>Pseudocrenilabrinae</taxon>
        <taxon>Oreochromini</taxon>
        <taxon>Oreochromis</taxon>
    </lineage>
</organism>
<reference evidence="13" key="1">
    <citation type="submission" date="2020-03" db="EMBL/GenBank/DDBJ databases">
        <title>Evolution of repeat sequences and sex chromosomes of tilapia species revealed by chromosome-level genomes.</title>
        <authorList>
            <person name="Xu L."/>
            <person name="Tao W."/>
            <person name="Wang D."/>
            <person name="Zhou Q."/>
        </authorList>
    </citation>
    <scope>NUCLEOTIDE SEQUENCE [LARGE SCALE GENOMIC DNA]</scope>
    <source>
        <strain evidence="13">Israel</strain>
    </source>
</reference>
<evidence type="ECO:0000313" key="13">
    <source>
        <dbReference type="Proteomes" id="UP000472276"/>
    </source>
</evidence>
<name>A0AAZ1XVK1_OREAU</name>
<accession>A0AAZ1XVK1</accession>
<sequence length="356" mass="39187">MCATGSQKENNSVPKMDIREELAVIMTRMESEGAPYGLEHVFTGILREESDPPPPPFSPSPFSPLPPFYPPPSPFYPPSFCPAPFSPPPPPPRADSHSGGSVSYTPLGSAPPLPEHQLSYMAAPITVLPSHMCGQPGTDSQGQMSHSELPVNNIPATTTATVLPAPPPHSCAPKKHQTKQGKDQAYIKKPPNAFMLYLKEQRPKVKAQLNISDSAAVNAAVGERWKSLSKKEQKKYFDKVETQRYHHAKEHPNWSTKENYGKKRKRVRDRNCTKEDAQQAKTPRMRPSQAEPSSNSAMKEPHQLDRVWVSQPQTQPGVNTLINQKTVLVPNTLNPVSVPVCNVPCATSLLVPPVIK</sequence>
<evidence type="ECO:0000256" key="4">
    <source>
        <dbReference type="ARBA" id="ARBA00023015"/>
    </source>
</evidence>
<feature type="region of interest" description="Disordered" evidence="10">
    <location>
        <begin position="80"/>
        <end position="110"/>
    </location>
</feature>
<keyword evidence="3" id="KW-0879">Wnt signaling pathway</keyword>
<feature type="compositionally biased region" description="Pro residues" evidence="10">
    <location>
        <begin position="80"/>
        <end position="93"/>
    </location>
</feature>
<dbReference type="InterPro" id="IPR024940">
    <property type="entry name" value="TCF/LEF"/>
</dbReference>
<reference evidence="12" key="2">
    <citation type="submission" date="2025-08" db="UniProtKB">
        <authorList>
            <consortium name="Ensembl"/>
        </authorList>
    </citation>
    <scope>IDENTIFICATION</scope>
</reference>
<evidence type="ECO:0000313" key="12">
    <source>
        <dbReference type="Ensembl" id="ENSOABP00000071593.1"/>
    </source>
</evidence>
<evidence type="ECO:0000256" key="2">
    <source>
        <dbReference type="ARBA" id="ARBA00006569"/>
    </source>
</evidence>
<feature type="region of interest" description="Disordered" evidence="10">
    <location>
        <begin position="42"/>
        <end position="64"/>
    </location>
</feature>
<keyword evidence="13" id="KW-1185">Reference proteome</keyword>
<gene>
    <name evidence="12" type="primary">LOC120440007</name>
</gene>
<dbReference type="GO" id="GO:0000978">
    <property type="term" value="F:RNA polymerase II cis-regulatory region sequence-specific DNA binding"/>
    <property type="evidence" value="ECO:0007669"/>
    <property type="project" value="TreeGrafter"/>
</dbReference>
<evidence type="ECO:0000256" key="6">
    <source>
        <dbReference type="ARBA" id="ARBA00023159"/>
    </source>
</evidence>
<keyword evidence="6" id="KW-0010">Activator</keyword>
<keyword evidence="4" id="KW-0805">Transcription regulation</keyword>
<evidence type="ECO:0000256" key="3">
    <source>
        <dbReference type="ARBA" id="ARBA00022687"/>
    </source>
</evidence>
<dbReference type="InterPro" id="IPR009071">
    <property type="entry name" value="HMG_box_dom"/>
</dbReference>
<dbReference type="Pfam" id="PF00505">
    <property type="entry name" value="HMG_box"/>
    <property type="match status" value="1"/>
</dbReference>
<dbReference type="Proteomes" id="UP000472276">
    <property type="component" value="Unassembled WGS sequence"/>
</dbReference>
<evidence type="ECO:0000256" key="10">
    <source>
        <dbReference type="SAM" id="MobiDB-lite"/>
    </source>
</evidence>
<comment type="subcellular location">
    <subcellularLocation>
        <location evidence="1">Nucleus</location>
    </subcellularLocation>
</comment>
<reference evidence="12" key="3">
    <citation type="submission" date="2025-09" db="UniProtKB">
        <authorList>
            <consortium name="Ensembl"/>
        </authorList>
    </citation>
    <scope>IDENTIFICATION</scope>
</reference>
<evidence type="ECO:0000256" key="1">
    <source>
        <dbReference type="ARBA" id="ARBA00004123"/>
    </source>
</evidence>
<dbReference type="SUPFAM" id="SSF47095">
    <property type="entry name" value="HMG-box"/>
    <property type="match status" value="1"/>
</dbReference>
<dbReference type="GO" id="GO:0000981">
    <property type="term" value="F:DNA-binding transcription factor activity, RNA polymerase II-specific"/>
    <property type="evidence" value="ECO:0007669"/>
    <property type="project" value="TreeGrafter"/>
</dbReference>
<keyword evidence="7" id="KW-0804">Transcription</keyword>